<accession>A0A392QAW4</accession>
<keyword evidence="3" id="KW-1185">Reference proteome</keyword>
<dbReference type="Pfam" id="PF24626">
    <property type="entry name" value="SH3_Tf2-1"/>
    <property type="match status" value="1"/>
</dbReference>
<proteinExistence type="predicted"/>
<evidence type="ECO:0000313" key="2">
    <source>
        <dbReference type="EMBL" id="MCI21513.1"/>
    </source>
</evidence>
<sequence length="195" mass="22492">MAPYEALYGRKCRTPLCWTEVGDRGILGPDMIQETTSKIKSIQDKLKTAQSRQKSYADRKRRNLEFNEGDHVFLKVTPMLKLRGAFKTKKLCPRYVGPFQIIERVGEVAYRLALPPTMFGMHDVFHVSQLRKFVPDSSVTVDLESIELEPNMTFQPQPIQIIDRDVRRLRNRSIPVVKVIWEGSPDGEATWELES</sequence>
<feature type="domain" description="Tf2-1-like SH3-like" evidence="1">
    <location>
        <begin position="69"/>
        <end position="134"/>
    </location>
</feature>
<organism evidence="2 3">
    <name type="scientific">Trifolium medium</name>
    <dbReference type="NCBI Taxonomy" id="97028"/>
    <lineage>
        <taxon>Eukaryota</taxon>
        <taxon>Viridiplantae</taxon>
        <taxon>Streptophyta</taxon>
        <taxon>Embryophyta</taxon>
        <taxon>Tracheophyta</taxon>
        <taxon>Spermatophyta</taxon>
        <taxon>Magnoliopsida</taxon>
        <taxon>eudicotyledons</taxon>
        <taxon>Gunneridae</taxon>
        <taxon>Pentapetalae</taxon>
        <taxon>rosids</taxon>
        <taxon>fabids</taxon>
        <taxon>Fabales</taxon>
        <taxon>Fabaceae</taxon>
        <taxon>Papilionoideae</taxon>
        <taxon>50 kb inversion clade</taxon>
        <taxon>NPAAA clade</taxon>
        <taxon>Hologalegina</taxon>
        <taxon>IRL clade</taxon>
        <taxon>Trifolieae</taxon>
        <taxon>Trifolium</taxon>
    </lineage>
</organism>
<dbReference type="EMBL" id="LXQA010125283">
    <property type="protein sequence ID" value="MCI21513.1"/>
    <property type="molecule type" value="Genomic_DNA"/>
</dbReference>
<dbReference type="PANTHER" id="PTHR46148">
    <property type="entry name" value="CHROMO DOMAIN-CONTAINING PROTEIN"/>
    <property type="match status" value="1"/>
</dbReference>
<evidence type="ECO:0000259" key="1">
    <source>
        <dbReference type="Pfam" id="PF24626"/>
    </source>
</evidence>
<dbReference type="AlphaFoldDB" id="A0A392QAW4"/>
<dbReference type="InterPro" id="IPR056924">
    <property type="entry name" value="SH3_Tf2-1"/>
</dbReference>
<dbReference type="PANTHER" id="PTHR46148:SF60">
    <property type="entry name" value="CHROMO DOMAIN-CONTAINING PROTEIN"/>
    <property type="match status" value="1"/>
</dbReference>
<reference evidence="2 3" key="1">
    <citation type="journal article" date="2018" name="Front. Plant Sci.">
        <title>Red Clover (Trifolium pratense) and Zigzag Clover (T. medium) - A Picture of Genomic Similarities and Differences.</title>
        <authorList>
            <person name="Dluhosova J."/>
            <person name="Istvanek J."/>
            <person name="Nedelnik J."/>
            <person name="Repkova J."/>
        </authorList>
    </citation>
    <scope>NUCLEOTIDE SEQUENCE [LARGE SCALE GENOMIC DNA]</scope>
    <source>
        <strain evidence="3">cv. 10/8</strain>
        <tissue evidence="2">Leaf</tissue>
    </source>
</reference>
<feature type="non-terminal residue" evidence="2">
    <location>
        <position position="195"/>
    </location>
</feature>
<protein>
    <recommendedName>
        <fullName evidence="1">Tf2-1-like SH3-like domain-containing protein</fullName>
    </recommendedName>
</protein>
<comment type="caution">
    <text evidence="2">The sequence shown here is derived from an EMBL/GenBank/DDBJ whole genome shotgun (WGS) entry which is preliminary data.</text>
</comment>
<evidence type="ECO:0000313" key="3">
    <source>
        <dbReference type="Proteomes" id="UP000265520"/>
    </source>
</evidence>
<dbReference type="Proteomes" id="UP000265520">
    <property type="component" value="Unassembled WGS sequence"/>
</dbReference>
<name>A0A392QAW4_9FABA</name>